<evidence type="ECO:0000313" key="7">
    <source>
        <dbReference type="EMBL" id="PSF06970.1"/>
    </source>
</evidence>
<keyword evidence="5" id="KW-0804">Transcription</keyword>
<dbReference type="InterPro" id="IPR004839">
    <property type="entry name" value="Aminotransferase_I/II_large"/>
</dbReference>
<dbReference type="GO" id="GO:0003700">
    <property type="term" value="F:DNA-binding transcription factor activity"/>
    <property type="evidence" value="ECO:0007669"/>
    <property type="project" value="InterPro"/>
</dbReference>
<dbReference type="Gene3D" id="1.10.10.10">
    <property type="entry name" value="Winged helix-like DNA-binding domain superfamily/Winged helix DNA-binding domain"/>
    <property type="match status" value="1"/>
</dbReference>
<evidence type="ECO:0000313" key="8">
    <source>
        <dbReference type="Proteomes" id="UP000238385"/>
    </source>
</evidence>
<evidence type="ECO:0000256" key="1">
    <source>
        <dbReference type="ARBA" id="ARBA00005384"/>
    </source>
</evidence>
<keyword evidence="8" id="KW-1185">Reference proteome</keyword>
<dbReference type="SMART" id="SM00345">
    <property type="entry name" value="HTH_GNTR"/>
    <property type="match status" value="1"/>
</dbReference>
<dbReference type="Pfam" id="PF00392">
    <property type="entry name" value="GntR"/>
    <property type="match status" value="1"/>
</dbReference>
<dbReference type="Gene3D" id="3.40.640.10">
    <property type="entry name" value="Type I PLP-dependent aspartate aminotransferase-like (Major domain)"/>
    <property type="match status" value="1"/>
</dbReference>
<reference evidence="7 8" key="1">
    <citation type="submission" date="2018-03" db="EMBL/GenBank/DDBJ databases">
        <title>Marinobacter brunus sp. nov., a marine bacterium of Gamma-proteobacteria isolated from the surface seawater of the South China Sea.</title>
        <authorList>
            <person name="Cheng H."/>
            <person name="Wu Y.-H."/>
            <person name="Xamxidin M."/>
            <person name="Xu X.-W."/>
        </authorList>
    </citation>
    <scope>NUCLEOTIDE SEQUENCE [LARGE SCALE GENOMIC DNA]</scope>
    <source>
        <strain evidence="7 8">JCM 30472</strain>
    </source>
</reference>
<dbReference type="InterPro" id="IPR015424">
    <property type="entry name" value="PyrdxlP-dep_Trfase"/>
</dbReference>
<dbReference type="Gene3D" id="3.90.1150.10">
    <property type="entry name" value="Aspartate Aminotransferase, domain 1"/>
    <property type="match status" value="1"/>
</dbReference>
<dbReference type="SUPFAM" id="SSF46785">
    <property type="entry name" value="Winged helix' DNA-binding domain"/>
    <property type="match status" value="1"/>
</dbReference>
<evidence type="ECO:0000256" key="2">
    <source>
        <dbReference type="ARBA" id="ARBA00022898"/>
    </source>
</evidence>
<keyword evidence="2" id="KW-0663">Pyridoxal phosphate</keyword>
<dbReference type="PROSITE" id="PS50949">
    <property type="entry name" value="HTH_GNTR"/>
    <property type="match status" value="1"/>
</dbReference>
<dbReference type="InterPro" id="IPR015421">
    <property type="entry name" value="PyrdxlP-dep_Trfase_major"/>
</dbReference>
<keyword evidence="3" id="KW-0805">Transcription regulation</keyword>
<comment type="caution">
    <text evidence="7">The sequence shown here is derived from an EMBL/GenBank/DDBJ whole genome shotgun (WGS) entry which is preliminary data.</text>
</comment>
<dbReference type="InterPro" id="IPR000524">
    <property type="entry name" value="Tscrpt_reg_HTH_GntR"/>
</dbReference>
<dbReference type="EMBL" id="PXNN01000017">
    <property type="protein sequence ID" value="PSF06970.1"/>
    <property type="molecule type" value="Genomic_DNA"/>
</dbReference>
<dbReference type="PANTHER" id="PTHR46577:SF2">
    <property type="entry name" value="TRANSCRIPTIONAL REGULATORY PROTEIN"/>
    <property type="match status" value="1"/>
</dbReference>
<dbReference type="OrthoDB" id="9804020at2"/>
<evidence type="ECO:0000259" key="6">
    <source>
        <dbReference type="PROSITE" id="PS50949"/>
    </source>
</evidence>
<evidence type="ECO:0000256" key="5">
    <source>
        <dbReference type="ARBA" id="ARBA00023163"/>
    </source>
</evidence>
<sequence length="480" mass="53249">MVQIKFWGRLSLAEETYRYQQLEQWLQQGISDGRWKVGDRLPSIREICAQQGLSKATVQHALQRLEAQGLLEVRPKAGHFVTLVPTATEPPRVTSQIDVPRPVNVSDLLLDIMGRSAAFDLLPELHAGDLPPGIIALNRSIGRALRRQRGADFQYYDKPAGDFALREQLGLLLAKRGWPATTDGLCITSGCQHALFLALMACCQRGDVVAVESPGFYGVLQLLEQLGLQVMEIPTSTATGMDMEALEEALGRWDIQACIVSPAFATPGGALMSDASRRRLMVLAEEYDLAVIEDDIYAESGFSQVPDTLKALDDTDRVIHCSSFSKVLSRDLRLGWISGGRWHQRILHLKMVTQLASSRYLQQGVAEYMKDGELSAHLRRQRKLLRAQRDRLLASLQAWPVPVRVTAPQGGLAVWLELPATVDTLAAYRKALDAGVVITPGPLFSASGEYANCLRISFSHPWDERRIRALNQLPELLNLT</sequence>
<dbReference type="InterPro" id="IPR051446">
    <property type="entry name" value="HTH_trans_reg/aminotransferase"/>
</dbReference>
<dbReference type="Proteomes" id="UP000238385">
    <property type="component" value="Unassembled WGS sequence"/>
</dbReference>
<dbReference type="PRINTS" id="PR00035">
    <property type="entry name" value="HTHGNTR"/>
</dbReference>
<name>A0A2T1KAA3_9GAMM</name>
<dbReference type="InterPro" id="IPR015422">
    <property type="entry name" value="PyrdxlP-dep_Trfase_small"/>
</dbReference>
<evidence type="ECO:0000256" key="4">
    <source>
        <dbReference type="ARBA" id="ARBA00023125"/>
    </source>
</evidence>
<dbReference type="InterPro" id="IPR036390">
    <property type="entry name" value="WH_DNA-bd_sf"/>
</dbReference>
<keyword evidence="4" id="KW-0238">DNA-binding</keyword>
<protein>
    <submittedName>
        <fullName evidence="7">GntR family transcriptional regulator</fullName>
    </submittedName>
</protein>
<dbReference type="SUPFAM" id="SSF53383">
    <property type="entry name" value="PLP-dependent transferases"/>
    <property type="match status" value="1"/>
</dbReference>
<evidence type="ECO:0000256" key="3">
    <source>
        <dbReference type="ARBA" id="ARBA00023015"/>
    </source>
</evidence>
<dbReference type="CDD" id="cd07377">
    <property type="entry name" value="WHTH_GntR"/>
    <property type="match status" value="1"/>
</dbReference>
<dbReference type="AlphaFoldDB" id="A0A2T1KAA3"/>
<dbReference type="GO" id="GO:0030170">
    <property type="term" value="F:pyridoxal phosphate binding"/>
    <property type="evidence" value="ECO:0007669"/>
    <property type="project" value="InterPro"/>
</dbReference>
<dbReference type="Pfam" id="PF00155">
    <property type="entry name" value="Aminotran_1_2"/>
    <property type="match status" value="1"/>
</dbReference>
<gene>
    <name evidence="7" type="ORF">C7H08_13955</name>
</gene>
<accession>A0A2T1KAA3</accession>
<comment type="similarity">
    <text evidence="1">In the C-terminal section; belongs to the class-I pyridoxal-phosphate-dependent aminotransferase family.</text>
</comment>
<organism evidence="7 8">
    <name type="scientific">Marinobacter halophilus</name>
    <dbReference type="NCBI Taxonomy" id="1323740"/>
    <lineage>
        <taxon>Bacteria</taxon>
        <taxon>Pseudomonadati</taxon>
        <taxon>Pseudomonadota</taxon>
        <taxon>Gammaproteobacteria</taxon>
        <taxon>Pseudomonadales</taxon>
        <taxon>Marinobacteraceae</taxon>
        <taxon>Marinobacter</taxon>
    </lineage>
</organism>
<dbReference type="CDD" id="cd00609">
    <property type="entry name" value="AAT_like"/>
    <property type="match status" value="1"/>
</dbReference>
<proteinExistence type="inferred from homology"/>
<dbReference type="PANTHER" id="PTHR46577">
    <property type="entry name" value="HTH-TYPE TRANSCRIPTIONAL REGULATORY PROTEIN GABR"/>
    <property type="match status" value="1"/>
</dbReference>
<dbReference type="InterPro" id="IPR036388">
    <property type="entry name" value="WH-like_DNA-bd_sf"/>
</dbReference>
<dbReference type="GO" id="GO:0003677">
    <property type="term" value="F:DNA binding"/>
    <property type="evidence" value="ECO:0007669"/>
    <property type="project" value="UniProtKB-KW"/>
</dbReference>
<feature type="domain" description="HTH gntR-type" evidence="6">
    <location>
        <begin position="16"/>
        <end position="84"/>
    </location>
</feature>